<dbReference type="Proteomes" id="UP000223247">
    <property type="component" value="Segment"/>
</dbReference>
<protein>
    <submittedName>
        <fullName evidence="1">Uncharacterized protein</fullName>
    </submittedName>
</protein>
<proteinExistence type="predicted"/>
<dbReference type="RefSeq" id="YP_010012693.1">
    <property type="nucleotide sequence ID" value="NC_053505.1"/>
</dbReference>
<evidence type="ECO:0000313" key="1">
    <source>
        <dbReference type="EMBL" id="ASR87142.1"/>
    </source>
</evidence>
<gene>
    <name evidence="1" type="primary">114</name>
    <name evidence="1" type="ORF">KRYPTON555_114</name>
</gene>
<evidence type="ECO:0000313" key="2">
    <source>
        <dbReference type="Proteomes" id="UP000223247"/>
    </source>
</evidence>
<name>A0A222ZS60_9CAUD</name>
<accession>A0A222ZS60</accession>
<keyword evidence="2" id="KW-1185">Reference proteome</keyword>
<sequence length="88" mass="9442">MTFMILVVAADGMLQRTTVLDGSPTQEQIDDVVLALLDEFNGEAGALLIKASSEEQITVGEQTVTVTTDRWVPDVTDVYGSLSALLAR</sequence>
<dbReference type="KEGG" id="vg:63209220"/>
<reference evidence="1 2" key="1">
    <citation type="submission" date="2017-05" db="EMBL/GenBank/DDBJ databases">
        <authorList>
            <person name="Stoner T.H."/>
            <person name="Garlena R.A."/>
            <person name="Russell D.A."/>
            <person name="Pope W.H."/>
            <person name="Jacobs-Sera D."/>
            <person name="Hatfull G.F."/>
        </authorList>
    </citation>
    <scope>NUCLEOTIDE SEQUENCE [LARGE SCALE GENOMIC DNA]</scope>
</reference>
<dbReference type="EMBL" id="MF140414">
    <property type="protein sequence ID" value="ASR87142.1"/>
    <property type="molecule type" value="Genomic_DNA"/>
</dbReference>
<dbReference type="GeneID" id="63209220"/>
<organism evidence="1 2">
    <name type="scientific">Mycobacterium phage Krypton555</name>
    <dbReference type="NCBI Taxonomy" id="2015885"/>
    <lineage>
        <taxon>Viruses</taxon>
        <taxon>Duplodnaviria</taxon>
        <taxon>Heunggongvirae</taxon>
        <taxon>Uroviricota</taxon>
        <taxon>Caudoviricetes</taxon>
        <taxon>Vilmaviridae</taxon>
        <taxon>Lclasvirinae</taxon>
        <taxon>Lumosvirus</taxon>
        <taxon>Lumosvirus krypton555</taxon>
    </lineage>
</organism>